<evidence type="ECO:0000256" key="5">
    <source>
        <dbReference type="PROSITE-ProRule" id="PRU00176"/>
    </source>
</evidence>
<dbReference type="Proteomes" id="UP000054304">
    <property type="component" value="Unassembled WGS sequence"/>
</dbReference>
<evidence type="ECO:0000259" key="6">
    <source>
        <dbReference type="PROSITE" id="PS50102"/>
    </source>
</evidence>
<dbReference type="Pfam" id="PF00076">
    <property type="entry name" value="RRM_1"/>
    <property type="match status" value="2"/>
</dbReference>
<gene>
    <name evidence="7" type="ORF">LALA0_S09e02850g</name>
</gene>
<dbReference type="PANTHER" id="PTHR48030">
    <property type="entry name" value="SPLICING FACTOR 3B SUBUNIT 4"/>
    <property type="match status" value="1"/>
</dbReference>
<accession>A0A0C7N7A5</accession>
<dbReference type="RefSeq" id="XP_022630015.1">
    <property type="nucleotide sequence ID" value="XM_022770701.1"/>
</dbReference>
<dbReference type="GO" id="GO:0000398">
    <property type="term" value="P:mRNA splicing, via spliceosome"/>
    <property type="evidence" value="ECO:0007669"/>
    <property type="project" value="EnsemblFungi"/>
</dbReference>
<keyword evidence="2" id="KW-0677">Repeat</keyword>
<dbReference type="InterPro" id="IPR000504">
    <property type="entry name" value="RRM_dom"/>
</dbReference>
<keyword evidence="3 5" id="KW-0694">RNA-binding</keyword>
<sequence>MASSAAIQEHTAYVGNISPEVPKELIYELFLQVSPVKSIRYPRDRVLDTNQGFAFVEFNSAEDVEFACKCLNNAVKLYGRTLKVRKANWTSGTSGAADGVNQLDARSGGAKLFVKNIDELVDAQTLGKIFGKFGPLATSPEIFNLKQNQLRCAFVYFTTFEHSDRALAKLNNQMVMNKVISVDYALKEGSRNEKHGDEVERLLDAEAAKNRSSLPA</sequence>
<keyword evidence="4" id="KW-0539">Nucleus</keyword>
<dbReference type="InterPro" id="IPR035979">
    <property type="entry name" value="RBD_domain_sf"/>
</dbReference>
<dbReference type="PROSITE" id="PS50102">
    <property type="entry name" value="RRM"/>
    <property type="match status" value="2"/>
</dbReference>
<dbReference type="InterPro" id="IPR052084">
    <property type="entry name" value="SF3B4_spliceosome_assoc"/>
</dbReference>
<evidence type="ECO:0000256" key="2">
    <source>
        <dbReference type="ARBA" id="ARBA00022737"/>
    </source>
</evidence>
<evidence type="ECO:0000313" key="7">
    <source>
        <dbReference type="EMBL" id="CEP63803.1"/>
    </source>
</evidence>
<proteinExistence type="predicted"/>
<evidence type="ECO:0000313" key="8">
    <source>
        <dbReference type="Proteomes" id="UP000054304"/>
    </source>
</evidence>
<dbReference type="EMBL" id="LN736368">
    <property type="protein sequence ID" value="CEP63803.1"/>
    <property type="molecule type" value="Genomic_DNA"/>
</dbReference>
<dbReference type="Gene3D" id="3.30.70.330">
    <property type="match status" value="2"/>
</dbReference>
<dbReference type="GeneID" id="34687323"/>
<dbReference type="OrthoDB" id="10259687at2759"/>
<dbReference type="STRING" id="1245769.A0A0C7N7A5"/>
<name>A0A0C7N7A5_9SACH</name>
<dbReference type="GO" id="GO:0071011">
    <property type="term" value="C:precatalytic spliceosome"/>
    <property type="evidence" value="ECO:0007669"/>
    <property type="project" value="TreeGrafter"/>
</dbReference>
<organism evidence="7 8">
    <name type="scientific">Lachancea lanzarotensis</name>
    <dbReference type="NCBI Taxonomy" id="1245769"/>
    <lineage>
        <taxon>Eukaryota</taxon>
        <taxon>Fungi</taxon>
        <taxon>Dikarya</taxon>
        <taxon>Ascomycota</taxon>
        <taxon>Saccharomycotina</taxon>
        <taxon>Saccharomycetes</taxon>
        <taxon>Saccharomycetales</taxon>
        <taxon>Saccharomycetaceae</taxon>
        <taxon>Lachancea</taxon>
    </lineage>
</organism>
<keyword evidence="8" id="KW-1185">Reference proteome</keyword>
<dbReference type="GO" id="GO:0071004">
    <property type="term" value="C:U2-type prespliceosome"/>
    <property type="evidence" value="ECO:0007669"/>
    <property type="project" value="EnsemblFungi"/>
</dbReference>
<feature type="domain" description="RRM" evidence="6">
    <location>
        <begin position="110"/>
        <end position="187"/>
    </location>
</feature>
<dbReference type="SMART" id="SM00360">
    <property type="entry name" value="RRM"/>
    <property type="match status" value="2"/>
</dbReference>
<dbReference type="GO" id="GO:0005730">
    <property type="term" value="C:nucleolus"/>
    <property type="evidence" value="ECO:0007669"/>
    <property type="project" value="TreeGrafter"/>
</dbReference>
<evidence type="ECO:0000256" key="1">
    <source>
        <dbReference type="ARBA" id="ARBA00004123"/>
    </source>
</evidence>
<dbReference type="GO" id="GO:0003723">
    <property type="term" value="F:RNA binding"/>
    <property type="evidence" value="ECO:0007669"/>
    <property type="project" value="UniProtKB-UniRule"/>
</dbReference>
<dbReference type="InterPro" id="IPR012677">
    <property type="entry name" value="Nucleotide-bd_a/b_plait_sf"/>
</dbReference>
<dbReference type="GO" id="GO:0005686">
    <property type="term" value="C:U2 snRNP"/>
    <property type="evidence" value="ECO:0007669"/>
    <property type="project" value="EnsemblFungi"/>
</dbReference>
<feature type="domain" description="RRM" evidence="6">
    <location>
        <begin position="10"/>
        <end position="89"/>
    </location>
</feature>
<reference evidence="7 8" key="1">
    <citation type="submission" date="2014-12" db="EMBL/GenBank/DDBJ databases">
        <authorList>
            <person name="Neuveglise Cecile"/>
        </authorList>
    </citation>
    <scope>NUCLEOTIDE SEQUENCE [LARGE SCALE GENOMIC DNA]</scope>
    <source>
        <strain evidence="7 8">CBS 12615</strain>
    </source>
</reference>
<dbReference type="GO" id="GO:0048026">
    <property type="term" value="P:positive regulation of mRNA splicing, via spliceosome"/>
    <property type="evidence" value="ECO:0007669"/>
    <property type="project" value="TreeGrafter"/>
</dbReference>
<dbReference type="FunFam" id="3.30.70.330:FF:000895">
    <property type="entry name" value="Hsh49p"/>
    <property type="match status" value="1"/>
</dbReference>
<dbReference type="PANTHER" id="PTHR48030:SF3">
    <property type="entry name" value="SPLICING FACTOR 3B SUBUNIT 4"/>
    <property type="match status" value="1"/>
</dbReference>
<evidence type="ECO:0000256" key="4">
    <source>
        <dbReference type="ARBA" id="ARBA00023242"/>
    </source>
</evidence>
<evidence type="ECO:0000256" key="3">
    <source>
        <dbReference type="ARBA" id="ARBA00022884"/>
    </source>
</evidence>
<dbReference type="HOGENOM" id="CLU_012062_21_2_1"/>
<dbReference type="SUPFAM" id="SSF54928">
    <property type="entry name" value="RNA-binding domain, RBD"/>
    <property type="match status" value="1"/>
</dbReference>
<protein>
    <submittedName>
        <fullName evidence="7">LALA0S09e02850g1_1</fullName>
    </submittedName>
</protein>
<dbReference type="AlphaFoldDB" id="A0A0C7N7A5"/>
<comment type="subcellular location">
    <subcellularLocation>
        <location evidence="1">Nucleus</location>
    </subcellularLocation>
</comment>